<dbReference type="GO" id="GO:0000978">
    <property type="term" value="F:RNA polymerase II cis-regulatory region sequence-specific DNA binding"/>
    <property type="evidence" value="ECO:0007669"/>
    <property type="project" value="TreeGrafter"/>
</dbReference>
<dbReference type="Gene3D" id="4.10.280.10">
    <property type="entry name" value="Helix-loop-helix DNA-binding domain"/>
    <property type="match status" value="1"/>
</dbReference>
<evidence type="ECO:0000256" key="1">
    <source>
        <dbReference type="ARBA" id="ARBA00004123"/>
    </source>
</evidence>
<dbReference type="PANTHER" id="PTHR11534">
    <property type="entry name" value="MYOGENIC FACTOR"/>
    <property type="match status" value="1"/>
</dbReference>
<sequence>MTKFNRTVGRKSAVKSELAGFKQGYEVDHHRSFGELMPPGAGTAMASVMHGKSNGTSAGTCAVNGAIHGVQKSVHSLQGGMVAGGGNSNGGGGSCNVNNGGGGVGGGYLHDLSAEQKLKLNIQQLHIRQKQLQLTDYDDNSLSSEEHVLAPAAGCMASPNRPCLTWACKACKKKSVAVDRRKAATLRERRRLRKVNEAFEVLKRRTSTNPNQRLPKVEILRNAIEYIDSLQALLDETPPLHQSTDLLANGSSTMLSTPQDYMLGARSQSARTLFGKSTIGGTCCAFPVPTCVHQE</sequence>
<dbReference type="PROSITE" id="PS50888">
    <property type="entry name" value="BHLH"/>
    <property type="match status" value="1"/>
</dbReference>
<dbReference type="GO" id="GO:0007517">
    <property type="term" value="P:muscle organ development"/>
    <property type="evidence" value="ECO:0007669"/>
    <property type="project" value="InterPro"/>
</dbReference>
<keyword evidence="6" id="KW-1185">Reference proteome</keyword>
<dbReference type="PANTHER" id="PTHR11534:SF9">
    <property type="entry name" value="MYOGENIC-DETERMINATION PROTEIN"/>
    <property type="match status" value="1"/>
</dbReference>
<accession>A0A182M176</accession>
<dbReference type="InterPro" id="IPR011598">
    <property type="entry name" value="bHLH_dom"/>
</dbReference>
<dbReference type="Proteomes" id="UP000075883">
    <property type="component" value="Unassembled WGS sequence"/>
</dbReference>
<dbReference type="SMART" id="SM00353">
    <property type="entry name" value="HLH"/>
    <property type="match status" value="1"/>
</dbReference>
<protein>
    <recommendedName>
        <fullName evidence="4">BHLH domain-containing protein</fullName>
    </recommendedName>
</protein>
<dbReference type="InterPro" id="IPR002546">
    <property type="entry name" value="MyoD_N"/>
</dbReference>
<dbReference type="GO" id="GO:0046983">
    <property type="term" value="F:protein dimerization activity"/>
    <property type="evidence" value="ECO:0007669"/>
    <property type="project" value="InterPro"/>
</dbReference>
<dbReference type="SMART" id="SM00520">
    <property type="entry name" value="BASIC"/>
    <property type="match status" value="1"/>
</dbReference>
<organism evidence="5 6">
    <name type="scientific">Anopheles culicifacies</name>
    <dbReference type="NCBI Taxonomy" id="139723"/>
    <lineage>
        <taxon>Eukaryota</taxon>
        <taxon>Metazoa</taxon>
        <taxon>Ecdysozoa</taxon>
        <taxon>Arthropoda</taxon>
        <taxon>Hexapoda</taxon>
        <taxon>Insecta</taxon>
        <taxon>Pterygota</taxon>
        <taxon>Neoptera</taxon>
        <taxon>Endopterygota</taxon>
        <taxon>Diptera</taxon>
        <taxon>Nematocera</taxon>
        <taxon>Culicoidea</taxon>
        <taxon>Culicidae</taxon>
        <taxon>Anophelinae</taxon>
        <taxon>Anopheles</taxon>
        <taxon>culicifacies species complex</taxon>
    </lineage>
</organism>
<evidence type="ECO:0000256" key="3">
    <source>
        <dbReference type="ARBA" id="ARBA00023242"/>
    </source>
</evidence>
<evidence type="ECO:0000256" key="2">
    <source>
        <dbReference type="ARBA" id="ARBA00023125"/>
    </source>
</evidence>
<dbReference type="CDD" id="cd19699">
    <property type="entry name" value="bHLH_TS_dMYOD_like"/>
    <property type="match status" value="1"/>
</dbReference>
<dbReference type="EnsemblMetazoa" id="ACUA006973-RA">
    <property type="protein sequence ID" value="ACUA006973-PA"/>
    <property type="gene ID" value="ACUA006973"/>
</dbReference>
<dbReference type="STRING" id="139723.A0A182M176"/>
<feature type="domain" description="BHLH" evidence="4">
    <location>
        <begin position="179"/>
        <end position="230"/>
    </location>
</feature>
<dbReference type="FunFam" id="4.10.280.10:FF:000005">
    <property type="entry name" value="Myogenic factor"/>
    <property type="match status" value="1"/>
</dbReference>
<dbReference type="Pfam" id="PF01586">
    <property type="entry name" value="Basic"/>
    <property type="match status" value="1"/>
</dbReference>
<keyword evidence="2" id="KW-0238">DNA-binding</keyword>
<name>A0A182M176_9DIPT</name>
<reference evidence="5" key="2">
    <citation type="submission" date="2020-05" db="UniProtKB">
        <authorList>
            <consortium name="EnsemblMetazoa"/>
        </authorList>
    </citation>
    <scope>IDENTIFICATION</scope>
    <source>
        <strain evidence="5">A-37</strain>
    </source>
</reference>
<dbReference type="Pfam" id="PF00010">
    <property type="entry name" value="HLH"/>
    <property type="match status" value="1"/>
</dbReference>
<dbReference type="VEuPathDB" id="VectorBase:ACUA006973"/>
<reference evidence="6" key="1">
    <citation type="submission" date="2013-09" db="EMBL/GenBank/DDBJ databases">
        <title>The Genome Sequence of Anopheles culicifacies species A.</title>
        <authorList>
            <consortium name="The Broad Institute Genomics Platform"/>
            <person name="Neafsey D.E."/>
            <person name="Besansky N."/>
            <person name="Howell P."/>
            <person name="Walton C."/>
            <person name="Young S.K."/>
            <person name="Zeng Q."/>
            <person name="Gargeya S."/>
            <person name="Fitzgerald M."/>
            <person name="Haas B."/>
            <person name="Abouelleil A."/>
            <person name="Allen A.W."/>
            <person name="Alvarado L."/>
            <person name="Arachchi H.M."/>
            <person name="Berlin A.M."/>
            <person name="Chapman S.B."/>
            <person name="Gainer-Dewar J."/>
            <person name="Goldberg J."/>
            <person name="Griggs A."/>
            <person name="Gujja S."/>
            <person name="Hansen M."/>
            <person name="Howarth C."/>
            <person name="Imamovic A."/>
            <person name="Ireland A."/>
            <person name="Larimer J."/>
            <person name="McCowan C."/>
            <person name="Murphy C."/>
            <person name="Pearson M."/>
            <person name="Poon T.W."/>
            <person name="Priest M."/>
            <person name="Roberts A."/>
            <person name="Saif S."/>
            <person name="Shea T."/>
            <person name="Sisk P."/>
            <person name="Sykes S."/>
            <person name="Wortman J."/>
            <person name="Nusbaum C."/>
            <person name="Birren B."/>
        </authorList>
    </citation>
    <scope>NUCLEOTIDE SEQUENCE [LARGE SCALE GENOMIC DNA]</scope>
    <source>
        <strain evidence="6">A-37</strain>
    </source>
</reference>
<proteinExistence type="predicted"/>
<dbReference type="SUPFAM" id="SSF47459">
    <property type="entry name" value="HLH, helix-loop-helix DNA-binding domain"/>
    <property type="match status" value="1"/>
</dbReference>
<dbReference type="InterPro" id="IPR036638">
    <property type="entry name" value="HLH_DNA-bd_sf"/>
</dbReference>
<keyword evidence="3" id="KW-0539">Nucleus</keyword>
<dbReference type="InterPro" id="IPR039704">
    <property type="entry name" value="Myogenic_factor"/>
</dbReference>
<dbReference type="AlphaFoldDB" id="A0A182M176"/>
<evidence type="ECO:0000313" key="6">
    <source>
        <dbReference type="Proteomes" id="UP000075883"/>
    </source>
</evidence>
<comment type="subcellular location">
    <subcellularLocation>
        <location evidence="1">Nucleus</location>
    </subcellularLocation>
</comment>
<evidence type="ECO:0000313" key="5">
    <source>
        <dbReference type="EnsemblMetazoa" id="ACUA006973-PA"/>
    </source>
</evidence>
<dbReference type="GO" id="GO:0045663">
    <property type="term" value="P:positive regulation of myoblast differentiation"/>
    <property type="evidence" value="ECO:0007669"/>
    <property type="project" value="TreeGrafter"/>
</dbReference>
<dbReference type="GO" id="GO:0000981">
    <property type="term" value="F:DNA-binding transcription factor activity, RNA polymerase II-specific"/>
    <property type="evidence" value="ECO:0007669"/>
    <property type="project" value="TreeGrafter"/>
</dbReference>
<evidence type="ECO:0000259" key="4">
    <source>
        <dbReference type="PROSITE" id="PS50888"/>
    </source>
</evidence>
<dbReference type="EMBL" id="AXCM01012085">
    <property type="status" value="NOT_ANNOTATED_CDS"/>
    <property type="molecule type" value="Genomic_DNA"/>
</dbReference>
<dbReference type="GO" id="GO:0005634">
    <property type="term" value="C:nucleus"/>
    <property type="evidence" value="ECO:0007669"/>
    <property type="project" value="UniProtKB-SubCell"/>
</dbReference>